<evidence type="ECO:0000256" key="1">
    <source>
        <dbReference type="SAM" id="MobiDB-lite"/>
    </source>
</evidence>
<dbReference type="AlphaFoldDB" id="A0A316VRJ8"/>
<keyword evidence="3" id="KW-1185">Reference proteome</keyword>
<evidence type="ECO:0000313" key="3">
    <source>
        <dbReference type="Proteomes" id="UP000245783"/>
    </source>
</evidence>
<protein>
    <submittedName>
        <fullName evidence="2">Uncharacterized protein</fullName>
    </submittedName>
</protein>
<dbReference type="EMBL" id="KZ819425">
    <property type="protein sequence ID" value="PWN40226.1"/>
    <property type="molecule type" value="Genomic_DNA"/>
</dbReference>
<evidence type="ECO:0000313" key="2">
    <source>
        <dbReference type="EMBL" id="PWN40226.1"/>
    </source>
</evidence>
<dbReference type="Pfam" id="PF09495">
    <property type="entry name" value="DUF2462"/>
    <property type="match status" value="1"/>
</dbReference>
<feature type="compositionally biased region" description="Polar residues" evidence="1">
    <location>
        <begin position="47"/>
        <end position="57"/>
    </location>
</feature>
<proteinExistence type="predicted"/>
<dbReference type="RefSeq" id="XP_025367386.1">
    <property type="nucleotide sequence ID" value="XM_025517154.1"/>
</dbReference>
<feature type="compositionally biased region" description="Low complexity" evidence="1">
    <location>
        <begin position="26"/>
        <end position="37"/>
    </location>
</feature>
<name>A0A316VRJ8_9BASI</name>
<dbReference type="Proteomes" id="UP000245783">
    <property type="component" value="Unassembled WGS sequence"/>
</dbReference>
<gene>
    <name evidence="2" type="ORF">IE81DRAFT_368474</name>
</gene>
<dbReference type="GeneID" id="37039024"/>
<dbReference type="OrthoDB" id="5239630at2759"/>
<accession>A0A316VRJ8</accession>
<dbReference type="InterPro" id="IPR019034">
    <property type="entry name" value="UPF0390"/>
</dbReference>
<sequence>MAQGFKASKPSASTSKASRSGRKSKSSAGPKIGQRVVPPKKAKAVKQANNLRKQQASITTRIEGEMAGRASNGPLTIMKSAADGAAAEKAAQQKKKGK</sequence>
<feature type="region of interest" description="Disordered" evidence="1">
    <location>
        <begin position="1"/>
        <end position="57"/>
    </location>
</feature>
<dbReference type="InParanoid" id="A0A316VRJ8"/>
<reference evidence="2 3" key="1">
    <citation type="journal article" date="2018" name="Mol. Biol. Evol.">
        <title>Broad Genomic Sampling Reveals a Smut Pathogenic Ancestry of the Fungal Clade Ustilaginomycotina.</title>
        <authorList>
            <person name="Kijpornyongpan T."/>
            <person name="Mondo S.J."/>
            <person name="Barry K."/>
            <person name="Sandor L."/>
            <person name="Lee J."/>
            <person name="Lipzen A."/>
            <person name="Pangilinan J."/>
            <person name="LaButti K."/>
            <person name="Hainaut M."/>
            <person name="Henrissat B."/>
            <person name="Grigoriev I.V."/>
            <person name="Spatafora J.W."/>
            <person name="Aime M.C."/>
        </authorList>
    </citation>
    <scope>NUCLEOTIDE SEQUENCE [LARGE SCALE GENOMIC DNA]</scope>
    <source>
        <strain evidence="2 3">MCA 4658</strain>
    </source>
</reference>
<organism evidence="2 3">
    <name type="scientific">Ceraceosorus guamensis</name>
    <dbReference type="NCBI Taxonomy" id="1522189"/>
    <lineage>
        <taxon>Eukaryota</taxon>
        <taxon>Fungi</taxon>
        <taxon>Dikarya</taxon>
        <taxon>Basidiomycota</taxon>
        <taxon>Ustilaginomycotina</taxon>
        <taxon>Exobasidiomycetes</taxon>
        <taxon>Ceraceosorales</taxon>
        <taxon>Ceraceosoraceae</taxon>
        <taxon>Ceraceosorus</taxon>
    </lineage>
</organism>
<feature type="compositionally biased region" description="Low complexity" evidence="1">
    <location>
        <begin position="1"/>
        <end position="18"/>
    </location>
</feature>